<dbReference type="EMBL" id="MG777480">
    <property type="protein sequence ID" value="AUW30858.1"/>
    <property type="molecule type" value="Genomic_DNA"/>
</dbReference>
<organism evidence="2">
    <name type="scientific">Cladonia uncialis subsp. uncialis</name>
    <dbReference type="NCBI Taxonomy" id="180999"/>
    <lineage>
        <taxon>Eukaryota</taxon>
        <taxon>Fungi</taxon>
        <taxon>Dikarya</taxon>
        <taxon>Ascomycota</taxon>
        <taxon>Pezizomycotina</taxon>
        <taxon>Lecanoromycetes</taxon>
        <taxon>OSLEUM clade</taxon>
        <taxon>Lecanoromycetidae</taxon>
        <taxon>Lecanorales</taxon>
        <taxon>Lecanorineae</taxon>
        <taxon>Cladoniaceae</taxon>
        <taxon>Cladonia</taxon>
    </lineage>
</organism>
<sequence>MISVEDREFNSLMGSLEVPYRYHKTLHRAGRSQIAPSADLIDWLPIENADDVWRQVRTLFNTRSRQRISVGGAQRSVAPPAGPVTPISDSGTESNPKYKPTPLPDDHPTHMLQESRRYYQYLPEGESIPFLVSKRKKEKIRTVVLATSDKKRPDVPVKVQIYLREWDTNFAFWTMDINNKRWIVKNMSGAPNGGCKYNYWAGPNRGLEGPIAFSDNLATGSSRKAPYTDYIEIDSDAEDHQEEEITDGTRSGQYFKEESEIPDLLTALQAESMRVNASRENPDAIIPWPFADTEEERPIKAEQAGSHSPENVPNVTSPPAGQPNYVPETARSAEALAAKRRQTDRVSGHVDRVDEGSPGPNAHSMSTLAARPSRSTLLEQTAQVPRPNVAQTNLARGSPVSTPPALSLEKQEKTLLQIRLEQDGFNRVKKFRSCFTIPQFFTLVADARKIPADDLERAEVTIDAAQDNQRPYKIELMHDDDEEYMEALIGKIDGWPFEKGLCNVDVVLYRHGQLVQVPLGAEATAPKDIYGQPVKNAGWPMDHYHAADSAVPVGVGK</sequence>
<evidence type="ECO:0000313" key="2">
    <source>
        <dbReference type="EMBL" id="ANM86672.1"/>
    </source>
</evidence>
<dbReference type="AlphaFoldDB" id="A0A1Z1CED5"/>
<feature type="compositionally biased region" description="Basic and acidic residues" evidence="1">
    <location>
        <begin position="341"/>
        <end position="355"/>
    </location>
</feature>
<evidence type="ECO:0000256" key="1">
    <source>
        <dbReference type="SAM" id="MobiDB-lite"/>
    </source>
</evidence>
<accession>A0A1Z1CED5</accession>
<name>A0A1Z1CED5_CLAUC</name>
<feature type="region of interest" description="Disordered" evidence="1">
    <location>
        <begin position="296"/>
        <end position="369"/>
    </location>
</feature>
<protein>
    <submittedName>
        <fullName evidence="2">Uncharacterized protein</fullName>
    </submittedName>
</protein>
<feature type="region of interest" description="Disordered" evidence="1">
    <location>
        <begin position="69"/>
        <end position="108"/>
    </location>
</feature>
<evidence type="ECO:0000313" key="3">
    <source>
        <dbReference type="EMBL" id="AUW30858.1"/>
    </source>
</evidence>
<reference evidence="3" key="2">
    <citation type="submission" date="2017-12" db="EMBL/GenBank/DDBJ databases">
        <title>Genome Sequencing Reveals a Rich Biosynthetic Potential.</title>
        <authorList>
            <person name="Bertrand R.L."/>
            <person name="Abdel-Hameed M.E."/>
            <person name="Sorensen J.L."/>
        </authorList>
    </citation>
    <scope>NUCLEOTIDE SEQUENCE</scope>
</reference>
<proteinExistence type="predicted"/>
<feature type="compositionally biased region" description="Polar residues" evidence="1">
    <location>
        <begin position="305"/>
        <end position="319"/>
    </location>
</feature>
<reference evidence="2" key="1">
    <citation type="submission" date="2016-05" db="EMBL/GenBank/DDBJ databases">
        <title>Lichen genome sequencing reveals its rich biosynthetic potential.</title>
        <authorList>
            <person name="Bertrand R.L."/>
            <person name="Abdel-Hameed M."/>
            <person name="Sorensen J.L."/>
        </authorList>
    </citation>
    <scope>NUCLEOTIDE SEQUENCE</scope>
</reference>
<dbReference type="EMBL" id="KX264290">
    <property type="protein sequence ID" value="ANM86672.1"/>
    <property type="molecule type" value="Genomic_DNA"/>
</dbReference>